<dbReference type="EMBL" id="JADCJZ010000001">
    <property type="protein sequence ID" value="MBE5023781.1"/>
    <property type="molecule type" value="Genomic_DNA"/>
</dbReference>
<feature type="domain" description="Ribbon-helix-helix protein CopG" evidence="2">
    <location>
        <begin position="48"/>
        <end position="85"/>
    </location>
</feature>
<feature type="compositionally biased region" description="Basic and acidic residues" evidence="1">
    <location>
        <begin position="79"/>
        <end position="90"/>
    </location>
</feature>
<dbReference type="Proteomes" id="UP001194273">
    <property type="component" value="Unassembled WGS sequence"/>
</dbReference>
<organism evidence="3 4">
    <name type="scientific">Thermophilibacter gallinarum</name>
    <dbReference type="NCBI Taxonomy" id="2779357"/>
    <lineage>
        <taxon>Bacteria</taxon>
        <taxon>Bacillati</taxon>
        <taxon>Actinomycetota</taxon>
        <taxon>Coriobacteriia</taxon>
        <taxon>Coriobacteriales</taxon>
        <taxon>Atopobiaceae</taxon>
        <taxon>Thermophilibacter</taxon>
    </lineage>
</organism>
<protein>
    <submittedName>
        <fullName evidence="3">Ribbon-helix-helix protein, CopG family</fullName>
    </submittedName>
</protein>
<evidence type="ECO:0000313" key="3">
    <source>
        <dbReference type="EMBL" id="MBE5023781.1"/>
    </source>
</evidence>
<sequence>MQYVTREGGVLTDRDIEEIAERLERGELPGKWGRILVGRPRISSEQLKLIGVKVPESTVRAFDEKAARNGQTRSQRLRQLIERDLNEDGA</sequence>
<proteinExistence type="predicted"/>
<keyword evidence="4" id="KW-1185">Reference proteome</keyword>
<evidence type="ECO:0000256" key="1">
    <source>
        <dbReference type="SAM" id="MobiDB-lite"/>
    </source>
</evidence>
<evidence type="ECO:0000313" key="4">
    <source>
        <dbReference type="Proteomes" id="UP001194273"/>
    </source>
</evidence>
<comment type="caution">
    <text evidence="3">The sequence shown here is derived from an EMBL/GenBank/DDBJ whole genome shotgun (WGS) entry which is preliminary data.</text>
</comment>
<evidence type="ECO:0000259" key="2">
    <source>
        <dbReference type="Pfam" id="PF01402"/>
    </source>
</evidence>
<feature type="region of interest" description="Disordered" evidence="1">
    <location>
        <begin position="63"/>
        <end position="90"/>
    </location>
</feature>
<dbReference type="InterPro" id="IPR002145">
    <property type="entry name" value="CopG"/>
</dbReference>
<accession>A0ABR9QRR7</accession>
<name>A0ABR9QRR7_9ACTN</name>
<reference evidence="3 4" key="1">
    <citation type="submission" date="2020-10" db="EMBL/GenBank/DDBJ databases">
        <title>ChiBAC.</title>
        <authorList>
            <person name="Zenner C."/>
            <person name="Hitch T.C.A."/>
            <person name="Clavel T."/>
        </authorList>
    </citation>
    <scope>NUCLEOTIDE SEQUENCE [LARGE SCALE GENOMIC DNA]</scope>
    <source>
        <strain evidence="3 4">DSM 107455</strain>
    </source>
</reference>
<dbReference type="Pfam" id="PF01402">
    <property type="entry name" value="RHH_1"/>
    <property type="match status" value="1"/>
</dbReference>
<gene>
    <name evidence="3" type="ORF">INF26_02785</name>
</gene>
<dbReference type="RefSeq" id="WP_193529194.1">
    <property type="nucleotide sequence ID" value="NZ_JADCJZ010000001.1"/>
</dbReference>